<evidence type="ECO:0000313" key="3">
    <source>
        <dbReference type="Proteomes" id="UP000031843"/>
    </source>
</evidence>
<feature type="region of interest" description="Disordered" evidence="1">
    <location>
        <begin position="1"/>
        <end position="21"/>
    </location>
</feature>
<organism evidence="2 3">
    <name type="scientific">Cupriavidus basilensis</name>
    <dbReference type="NCBI Taxonomy" id="68895"/>
    <lineage>
        <taxon>Bacteria</taxon>
        <taxon>Pseudomonadati</taxon>
        <taxon>Pseudomonadota</taxon>
        <taxon>Betaproteobacteria</taxon>
        <taxon>Burkholderiales</taxon>
        <taxon>Burkholderiaceae</taxon>
        <taxon>Cupriavidus</taxon>
    </lineage>
</organism>
<evidence type="ECO:0000256" key="1">
    <source>
        <dbReference type="SAM" id="MobiDB-lite"/>
    </source>
</evidence>
<proteinExistence type="predicted"/>
<feature type="compositionally biased region" description="Basic and acidic residues" evidence="1">
    <location>
        <begin position="1"/>
        <end position="12"/>
    </location>
</feature>
<reference evidence="2 3" key="1">
    <citation type="journal article" date="2015" name="Genome Announc.">
        <title>Complete Genome Sequence of Cupriavidus basilensis 4G11, Isolated from the Oak Ridge Field Research Center Site.</title>
        <authorList>
            <person name="Ray J."/>
            <person name="Waters R.J."/>
            <person name="Skerker J.M."/>
            <person name="Kuehl J.V."/>
            <person name="Price M.N."/>
            <person name="Huang J."/>
            <person name="Chakraborty R."/>
            <person name="Arkin A.P."/>
            <person name="Deutschbauer A."/>
        </authorList>
    </citation>
    <scope>NUCLEOTIDE SEQUENCE [LARGE SCALE GENOMIC DNA]</scope>
    <source>
        <strain evidence="2">4G11</strain>
    </source>
</reference>
<dbReference type="AlphaFoldDB" id="A0A0C4YQQ4"/>
<name>A0A0C4YQQ4_9BURK</name>
<accession>A0A0C4YQQ4</accession>
<dbReference type="Proteomes" id="UP000031843">
    <property type="component" value="Chromosome secondary"/>
</dbReference>
<protein>
    <submittedName>
        <fullName evidence="2">Uncharacterized protein</fullName>
    </submittedName>
</protein>
<sequence>MPERRFRVDQRRPRFGGGHPTDPGYQRLVKVVIPRAQWHDADMVNVFL</sequence>
<evidence type="ECO:0000313" key="2">
    <source>
        <dbReference type="EMBL" id="AJG24344.1"/>
    </source>
</evidence>
<gene>
    <name evidence="2" type="ORF">RR42_s2763</name>
</gene>
<dbReference type="KEGG" id="cbw:RR42_s2763"/>
<keyword evidence="3" id="KW-1185">Reference proteome</keyword>
<dbReference type="EMBL" id="CP010537">
    <property type="protein sequence ID" value="AJG24344.1"/>
    <property type="molecule type" value="Genomic_DNA"/>
</dbReference>